<proteinExistence type="predicted"/>
<dbReference type="AlphaFoldDB" id="A0A6J4UYX5"/>
<dbReference type="InterPro" id="IPR021787">
    <property type="entry name" value="DUF3352"/>
</dbReference>
<feature type="region of interest" description="Disordered" evidence="1">
    <location>
        <begin position="584"/>
        <end position="604"/>
    </location>
</feature>
<reference evidence="2" key="1">
    <citation type="submission" date="2020-02" db="EMBL/GenBank/DDBJ databases">
        <authorList>
            <person name="Meier V. D."/>
        </authorList>
    </citation>
    <scope>NUCLEOTIDE SEQUENCE</scope>
    <source>
        <strain evidence="2">AVDCRST_MAG33</strain>
    </source>
</reference>
<protein>
    <submittedName>
        <fullName evidence="2">Uncharacterized protein</fullName>
    </submittedName>
</protein>
<gene>
    <name evidence="2" type="ORF">AVDCRST_MAG33-1983</name>
</gene>
<dbReference type="Pfam" id="PF11832">
    <property type="entry name" value="DUF3352"/>
    <property type="match status" value="1"/>
</dbReference>
<organism evidence="2">
    <name type="scientific">uncultured Thermomicrobiales bacterium</name>
    <dbReference type="NCBI Taxonomy" id="1645740"/>
    <lineage>
        <taxon>Bacteria</taxon>
        <taxon>Pseudomonadati</taxon>
        <taxon>Thermomicrobiota</taxon>
        <taxon>Thermomicrobia</taxon>
        <taxon>Thermomicrobiales</taxon>
        <taxon>environmental samples</taxon>
    </lineage>
</organism>
<feature type="compositionally biased region" description="Acidic residues" evidence="1">
    <location>
        <begin position="393"/>
        <end position="417"/>
    </location>
</feature>
<evidence type="ECO:0000313" key="2">
    <source>
        <dbReference type="EMBL" id="CAA9564688.1"/>
    </source>
</evidence>
<feature type="region of interest" description="Disordered" evidence="1">
    <location>
        <begin position="383"/>
        <end position="417"/>
    </location>
</feature>
<sequence length="676" mass="69074">MDYPVSSPAKRGSFVVRSVAVAALLLSLVTGTVYAQSASLLGQDATPVAGDGGPVTAAAAPGDATAFVAINLDPESEQFQTSAALSGSSGLIELFDLVTGLDESDADDVSGFYEGLGATELGVVIPAVSTGQVESLSETSTDEVPEIAETDIRFVLATTDPEGAFDFLVERIPDLSGAAASDTTESDYNGVTIVSLPDTPSGDTMINLALVEDLIIATPTIEGIESSIDVAQGTGEAITGNARFQDVASQLDGDAMLFAYTDSTALFDDPATAELLDEMGIDLSTLGQFNVYGGLQVSADADAPGFRVNTVSFPNPESDATPAAAPDFSSDLTAQVPDSTMIYLGGNDLGQLLGPIVAVALASTLAVDVAEDLTVEPEVIAAEEAGTPGADADASEEATDEDAADVAPETDEDQTSEEDLAAISDVVVGFLTLLTGEYVVAVEAPEITSLSDPNSLFVLVASGIEGGPLVDSLLELASDTLAGDDTDLTVTSEVVDGATLYTATSGEGAAAIRFTYGIVDDQLLIGLGDSVQTFLDGTDASLADDPQFQETFAALGVAPDEGAVVYLDLATLLPLVQAGSELLAGTDGGPDADPACEEYDSQADAQAAYDEDPFEQSSLDQDFDGEACEDAFGTPATPEPMLTDIDFSGVVAYGQVTYQGDGFTASEGLFLVESAD</sequence>
<dbReference type="EMBL" id="CADCWK010000217">
    <property type="protein sequence ID" value="CAA9564688.1"/>
    <property type="molecule type" value="Genomic_DNA"/>
</dbReference>
<evidence type="ECO:0000256" key="1">
    <source>
        <dbReference type="SAM" id="MobiDB-lite"/>
    </source>
</evidence>
<accession>A0A6J4UYX5</accession>
<name>A0A6J4UYX5_9BACT</name>